<reference evidence="3" key="1">
    <citation type="submission" date="2011-04" db="EMBL/GenBank/DDBJ databases">
        <title>The complete genome of Treponema brennaborense DSM 12168.</title>
        <authorList>
            <person name="Lucas S."/>
            <person name="Han J."/>
            <person name="Lapidus A."/>
            <person name="Bruce D."/>
            <person name="Goodwin L."/>
            <person name="Pitluck S."/>
            <person name="Peters L."/>
            <person name="Kyrpides N."/>
            <person name="Mavromatis K."/>
            <person name="Ivanova N."/>
            <person name="Mikhailova N."/>
            <person name="Pagani I."/>
            <person name="Teshima H."/>
            <person name="Detter J.C."/>
            <person name="Tapia R."/>
            <person name="Han C."/>
            <person name="Land M."/>
            <person name="Hauser L."/>
            <person name="Markowitz V."/>
            <person name="Cheng J.-F."/>
            <person name="Hugenholtz P."/>
            <person name="Woyke T."/>
            <person name="Wu D."/>
            <person name="Gronow S."/>
            <person name="Wellnitz S."/>
            <person name="Brambilla E."/>
            <person name="Klenk H.-P."/>
            <person name="Eisen J.A."/>
        </authorList>
    </citation>
    <scope>NUCLEOTIDE SEQUENCE [LARGE SCALE GENOMIC DNA]</scope>
    <source>
        <strain evidence="3">DSM 12168 / CIP 105900 / DD5/3</strain>
    </source>
</reference>
<dbReference type="RefSeq" id="WP_013758914.1">
    <property type="nucleotide sequence ID" value="NC_015500.1"/>
</dbReference>
<dbReference type="SUPFAM" id="SSF56349">
    <property type="entry name" value="DNA breaking-rejoining enzymes"/>
    <property type="match status" value="1"/>
</dbReference>
<dbReference type="InterPro" id="IPR011010">
    <property type="entry name" value="DNA_brk_join_enz"/>
</dbReference>
<keyword evidence="3" id="KW-1185">Reference proteome</keyword>
<dbReference type="EMBL" id="CP002696">
    <property type="protein sequence ID" value="AEE17209.1"/>
    <property type="molecule type" value="Genomic_DNA"/>
</dbReference>
<sequence length="305" mass="35750">MAVYYHLFKKTVTLKSGKQIKKWYYWYYSSDKTQVRKSCKGCVSKAEAQAYIDSLPPPAVCSATVSRIAKDMYIPGSVHYERRRQFGKSISPRTMLDCRAYVKYIIDVFGDRRIEDLRVSEIQQYLLNCNKSGSWKNRYQEIFCEIYDEAVWQGISVSKPTFIKFKRNSKRQSVLSTEEYSQISSTTPETFRIPGYVEYESFCTHIKPLALELIEKNRTELNLNHDKTQNEEPVKKSEAVQNERIFTDRNLDLLQGQLELFENAAEYNSVQHDFCLLILLQKNQNLLRLPLIRNQPFHTADKELS</sequence>
<dbReference type="Gene3D" id="1.10.150.130">
    <property type="match status" value="1"/>
</dbReference>
<keyword evidence="1" id="KW-0238">DNA-binding</keyword>
<name>F4LII4_TREBD</name>
<dbReference type="STRING" id="906968.Trebr_1787"/>
<dbReference type="GO" id="GO:0003677">
    <property type="term" value="F:DNA binding"/>
    <property type="evidence" value="ECO:0007669"/>
    <property type="project" value="UniProtKB-KW"/>
</dbReference>
<accession>F4LII4</accession>
<dbReference type="AlphaFoldDB" id="F4LII4"/>
<evidence type="ECO:0000313" key="3">
    <source>
        <dbReference type="Proteomes" id="UP000006546"/>
    </source>
</evidence>
<protein>
    <submittedName>
        <fullName evidence="2">Uncharacterized protein</fullName>
    </submittedName>
</protein>
<evidence type="ECO:0000313" key="2">
    <source>
        <dbReference type="EMBL" id="AEE17209.1"/>
    </source>
</evidence>
<proteinExistence type="predicted"/>
<organism evidence="2 3">
    <name type="scientific">Treponema brennaborense (strain DSM 12168 / CIP 105900 / DD5/3)</name>
    <dbReference type="NCBI Taxonomy" id="906968"/>
    <lineage>
        <taxon>Bacteria</taxon>
        <taxon>Pseudomonadati</taxon>
        <taxon>Spirochaetota</taxon>
        <taxon>Spirochaetia</taxon>
        <taxon>Spirochaetales</taxon>
        <taxon>Treponemataceae</taxon>
        <taxon>Treponema</taxon>
    </lineage>
</organism>
<dbReference type="InterPro" id="IPR010998">
    <property type="entry name" value="Integrase_recombinase_N"/>
</dbReference>
<dbReference type="eggNOG" id="COG0582">
    <property type="taxonomic scope" value="Bacteria"/>
</dbReference>
<gene>
    <name evidence="2" type="ordered locus">Trebr_1787</name>
</gene>
<evidence type="ECO:0000256" key="1">
    <source>
        <dbReference type="ARBA" id="ARBA00023125"/>
    </source>
</evidence>
<dbReference type="KEGG" id="tbe:Trebr_1787"/>
<dbReference type="Proteomes" id="UP000006546">
    <property type="component" value="Chromosome"/>
</dbReference>
<dbReference type="HOGENOM" id="CLU_911962_0_0_12"/>
<dbReference type="OrthoDB" id="370532at2"/>